<dbReference type="InterPro" id="IPR050680">
    <property type="entry name" value="YpeA/RimI_acetyltransf"/>
</dbReference>
<protein>
    <recommendedName>
        <fullName evidence="3">N-acetyltransferase domain-containing protein</fullName>
    </recommendedName>
</protein>
<dbReference type="STRING" id="1336235.GCA_000518785_01620"/>
<name>A0A376ACQ0_9HYPH</name>
<organism evidence="4 5">
    <name type="scientific">Ciceribacter selenitireducens ATCC BAA-1503</name>
    <dbReference type="NCBI Taxonomy" id="1336235"/>
    <lineage>
        <taxon>Bacteria</taxon>
        <taxon>Pseudomonadati</taxon>
        <taxon>Pseudomonadota</taxon>
        <taxon>Alphaproteobacteria</taxon>
        <taxon>Hyphomicrobiales</taxon>
        <taxon>Rhizobiaceae</taxon>
        <taxon>Ciceribacter</taxon>
    </lineage>
</organism>
<dbReference type="GO" id="GO:0016747">
    <property type="term" value="F:acyltransferase activity, transferring groups other than amino-acyl groups"/>
    <property type="evidence" value="ECO:0007669"/>
    <property type="project" value="InterPro"/>
</dbReference>
<evidence type="ECO:0000256" key="2">
    <source>
        <dbReference type="ARBA" id="ARBA00023315"/>
    </source>
</evidence>
<keyword evidence="1" id="KW-0808">Transferase</keyword>
<dbReference type="InterPro" id="IPR000182">
    <property type="entry name" value="GNAT_dom"/>
</dbReference>
<keyword evidence="5" id="KW-1185">Reference proteome</keyword>
<dbReference type="PROSITE" id="PS51186">
    <property type="entry name" value="GNAT"/>
    <property type="match status" value="1"/>
</dbReference>
<feature type="domain" description="N-acetyltransferase" evidence="3">
    <location>
        <begin position="12"/>
        <end position="165"/>
    </location>
</feature>
<accession>A0A376ACQ0</accession>
<dbReference type="OrthoDB" id="9804026at2"/>
<dbReference type="SUPFAM" id="SSF55729">
    <property type="entry name" value="Acyl-CoA N-acyltransferases (Nat)"/>
    <property type="match status" value="1"/>
</dbReference>
<evidence type="ECO:0000313" key="5">
    <source>
        <dbReference type="Proteomes" id="UP000254764"/>
    </source>
</evidence>
<dbReference type="PANTHER" id="PTHR43420:SF12">
    <property type="entry name" value="N-ACETYLTRANSFERASE DOMAIN-CONTAINING PROTEIN"/>
    <property type="match status" value="1"/>
</dbReference>
<keyword evidence="2" id="KW-0012">Acyltransferase</keyword>
<evidence type="ECO:0000256" key="1">
    <source>
        <dbReference type="ARBA" id="ARBA00022679"/>
    </source>
</evidence>
<proteinExistence type="predicted"/>
<dbReference type="RefSeq" id="WP_115668645.1">
    <property type="nucleotide sequence ID" value="NZ_UEYP01000001.1"/>
</dbReference>
<dbReference type="AlphaFoldDB" id="A0A376ACQ0"/>
<reference evidence="5" key="1">
    <citation type="submission" date="2018-07" db="EMBL/GenBank/DDBJ databases">
        <authorList>
            <person name="Peiro R."/>
            <person name="Begona"/>
            <person name="Cbmso G."/>
            <person name="Lopez M."/>
            <person name="Gonzalez S."/>
        </authorList>
    </citation>
    <scope>NUCLEOTIDE SEQUENCE [LARGE SCALE GENOMIC DNA]</scope>
</reference>
<dbReference type="InterPro" id="IPR016181">
    <property type="entry name" value="Acyl_CoA_acyltransferase"/>
</dbReference>
<dbReference type="Proteomes" id="UP000254764">
    <property type="component" value="Unassembled WGS sequence"/>
</dbReference>
<gene>
    <name evidence="4" type="ORF">RHIZ70_1294</name>
</gene>
<evidence type="ECO:0000259" key="3">
    <source>
        <dbReference type="PROSITE" id="PS51186"/>
    </source>
</evidence>
<evidence type="ECO:0000313" key="4">
    <source>
        <dbReference type="EMBL" id="SSC65586.1"/>
    </source>
</evidence>
<dbReference type="Pfam" id="PF00583">
    <property type="entry name" value="Acetyltransf_1"/>
    <property type="match status" value="1"/>
</dbReference>
<dbReference type="Gene3D" id="3.40.630.30">
    <property type="match status" value="1"/>
</dbReference>
<dbReference type="EMBL" id="UEYP01000001">
    <property type="protein sequence ID" value="SSC65586.1"/>
    <property type="molecule type" value="Genomic_DNA"/>
</dbReference>
<dbReference type="CDD" id="cd04301">
    <property type="entry name" value="NAT_SF"/>
    <property type="match status" value="1"/>
</dbReference>
<sequence>MLDTYLNRKPEFEIVPMAAEHCAAVAELHAQRFSKAWNDGEFLSLLLQPNSFGFVVWQTNTLIFKAPLAGFVLARETAGEAEILTIAVGEKCARFGLGWRLMQAAMREAGGRGGEAMFLEVDDGNQAALGLYRKLGFQKAGERPAYYTDASGRRSSALVMRRDLR</sequence>
<dbReference type="PANTHER" id="PTHR43420">
    <property type="entry name" value="ACETYLTRANSFERASE"/>
    <property type="match status" value="1"/>
</dbReference>